<sequence>MRGCLQPRTQVVDAASLPLAGCQGCARAAYGPAPAAAGWTMGLSERERAGCRVLLEQMATDELMALTDTITNRLVLPQSRQEAIHAILVYSQSVEELLKRRKVYREIIFKYLATEGVVVPPCSEKHQLIHRAKQYWSGQLTDRVAETEDINPNKQLHLQDRLQPRRAASRI</sequence>
<reference evidence="1" key="3">
    <citation type="submission" date="2025-09" db="UniProtKB">
        <authorList>
            <consortium name="Ensembl"/>
        </authorList>
    </citation>
    <scope>IDENTIFICATION</scope>
</reference>
<reference evidence="1" key="1">
    <citation type="journal article" date="2015" name="Genome Biol. Evol.">
        <title>Physical Mapping and Refinement of the Painted Turtle Genome (Chrysemys picta) Inform Amniote Genome Evolution and Challenge Turtle-Bird Chromosomal Conservation.</title>
        <authorList>
            <person name="Badenhorst D."/>
            <person name="Hillier L.W."/>
            <person name="Literman R."/>
            <person name="Montiel E.E."/>
            <person name="Radhakrishnan S."/>
            <person name="Shen Y."/>
            <person name="Minx P."/>
            <person name="Janes D.E."/>
            <person name="Warren W.C."/>
            <person name="Edwards S.V."/>
            <person name="Valenzuela N."/>
        </authorList>
    </citation>
    <scope>NUCLEOTIDE SEQUENCE [LARGE SCALE GENOMIC DNA]</scope>
</reference>
<dbReference type="PANTHER" id="PTHR21084">
    <property type="entry name" value="DENSE INCISORS"/>
    <property type="match status" value="1"/>
</dbReference>
<evidence type="ECO:0000313" key="1">
    <source>
        <dbReference type="Ensembl" id="ENSCPBP00000007025.1"/>
    </source>
</evidence>
<accession>A0A8C3FEG9</accession>
<proteinExistence type="predicted"/>
<evidence type="ECO:0000313" key="2">
    <source>
        <dbReference type="Proteomes" id="UP000694380"/>
    </source>
</evidence>
<dbReference type="PANTHER" id="PTHR21084:SF1">
    <property type="entry name" value="DENSE INCISORS"/>
    <property type="match status" value="1"/>
</dbReference>
<protein>
    <submittedName>
        <fullName evidence="1">Chromosome 3 open reading frame 38</fullName>
    </submittedName>
</protein>
<dbReference type="Ensembl" id="ENSCPBT00000008467.1">
    <property type="protein sequence ID" value="ENSCPBP00000007025.1"/>
    <property type="gene ID" value="ENSCPBG00000005535.1"/>
</dbReference>
<keyword evidence="2" id="KW-1185">Reference proteome</keyword>
<dbReference type="Proteomes" id="UP000694380">
    <property type="component" value="Chromosome 1"/>
</dbReference>
<dbReference type="GeneTree" id="ENSGT00390000000367"/>
<name>A0A8C3FEG9_CHRPI</name>
<gene>
    <name evidence="1" type="primary">C3orf38</name>
</gene>
<reference evidence="1" key="2">
    <citation type="submission" date="2025-08" db="UniProtKB">
        <authorList>
            <consortium name="Ensembl"/>
        </authorList>
    </citation>
    <scope>IDENTIFICATION</scope>
</reference>
<dbReference type="InterPro" id="IPR026698">
    <property type="entry name" value="UPF_C3orf38"/>
</dbReference>
<dbReference type="AlphaFoldDB" id="A0A8C3FEG9"/>
<dbReference type="Pfam" id="PF15008">
    <property type="entry name" value="DUF4518"/>
    <property type="match status" value="1"/>
</dbReference>
<organism evidence="1 2">
    <name type="scientific">Chrysemys picta bellii</name>
    <name type="common">Western painted turtle</name>
    <name type="synonym">Emys bellii</name>
    <dbReference type="NCBI Taxonomy" id="8478"/>
    <lineage>
        <taxon>Eukaryota</taxon>
        <taxon>Metazoa</taxon>
        <taxon>Chordata</taxon>
        <taxon>Craniata</taxon>
        <taxon>Vertebrata</taxon>
        <taxon>Euteleostomi</taxon>
        <taxon>Archelosauria</taxon>
        <taxon>Testudinata</taxon>
        <taxon>Testudines</taxon>
        <taxon>Cryptodira</taxon>
        <taxon>Durocryptodira</taxon>
        <taxon>Testudinoidea</taxon>
        <taxon>Emydidae</taxon>
        <taxon>Chrysemys</taxon>
    </lineage>
</organism>